<proteinExistence type="predicted"/>
<dbReference type="EMBL" id="RHFK02000001">
    <property type="protein sequence ID" value="TWW81250.1"/>
    <property type="molecule type" value="Genomic_DNA"/>
</dbReference>
<reference evidence="5 6" key="1">
    <citation type="submission" date="2019-04" db="EMBL/GenBank/DDBJ databases">
        <title>Chromosome genome assembly for Takifugu flavidus.</title>
        <authorList>
            <person name="Xiao S."/>
        </authorList>
    </citation>
    <scope>NUCLEOTIDE SEQUENCE [LARGE SCALE GENOMIC DNA]</scope>
    <source>
        <strain evidence="5">HTHZ2018</strain>
        <tissue evidence="5">Muscle</tissue>
    </source>
</reference>
<protein>
    <submittedName>
        <fullName evidence="5">Kelch repeat and BTB domain-containing protein 13</fullName>
    </submittedName>
</protein>
<dbReference type="Proteomes" id="UP000324091">
    <property type="component" value="Chromosome 1"/>
</dbReference>
<evidence type="ECO:0000313" key="6">
    <source>
        <dbReference type="Proteomes" id="UP000324091"/>
    </source>
</evidence>
<dbReference type="InterPro" id="IPR015915">
    <property type="entry name" value="Kelch-typ_b-propeller"/>
</dbReference>
<dbReference type="SMART" id="SM00225">
    <property type="entry name" value="BTB"/>
    <property type="match status" value="1"/>
</dbReference>
<keyword evidence="1" id="KW-0880">Kelch repeat</keyword>
<dbReference type="PANTHER" id="PTHR46375:SF6">
    <property type="entry name" value="KELCH REPEAT AND BTB DOMAIN-CONTAINING PROTEIN 13-LIKE"/>
    <property type="match status" value="1"/>
</dbReference>
<dbReference type="InterPro" id="IPR052392">
    <property type="entry name" value="Kelch-BTB_domain-containing"/>
</dbReference>
<dbReference type="InterPro" id="IPR011333">
    <property type="entry name" value="SKP1/BTB/POZ_sf"/>
</dbReference>
<dbReference type="PANTHER" id="PTHR46375">
    <property type="entry name" value="KELCH REPEAT AND BTB DOMAIN-CONTAINING PROTEIN 13-RELATED"/>
    <property type="match status" value="1"/>
</dbReference>
<dbReference type="SUPFAM" id="SSF117281">
    <property type="entry name" value="Kelch motif"/>
    <property type="match status" value="1"/>
</dbReference>
<keyword evidence="6" id="KW-1185">Reference proteome</keyword>
<dbReference type="InterPro" id="IPR000210">
    <property type="entry name" value="BTB/POZ_dom"/>
</dbReference>
<sequence length="500" mass="55188">MEVPEVAGVHGGIQAENATLDPEQRDHQAGWVSVKVEGSRFAVERSLLARCSSYFCALFRSGMIENHQDEVHLRGGVSARGFLITLAVCRGEVPTLSEPDELVEAVECAAFLQVACLVQHLCDIIDTENCLLLYDAASVFGLHTLYRNAALFLQDSFDDLKEAAEGSLPPALIEYSQSLSPASYIAIGTHSPSVEQLHDSFRVVCYLDEEEGEWKHLTDLPRLCSTSLAGVAVLDNCLYVVGGVYGYGKDAVDGGFCYNPDSGVWTTFPGPQQPRYNFTLLGHSGRLYAIGGEFQKQIISSAENYDVETGEWAFIRHAPRPVASTACAVARRRIFVCFWKPPDTTDIYEYIPVKNEWRLETTMIKPQSYGHCMVAHRDNLYVMRNGPSDDFLRCLMDRYNITSGQWTALPGHYINSKGALFTAMIRGDSVFTVKHMLTLEYTITEGAWKPRRQMKGFPKSGSLWTCLLRLPKMGPVSPQLGADGKNGGTEGLGGATSPQL</sequence>
<keyword evidence="2" id="KW-0677">Repeat</keyword>
<dbReference type="SUPFAM" id="SSF54695">
    <property type="entry name" value="POZ domain"/>
    <property type="match status" value="1"/>
</dbReference>
<dbReference type="Gene3D" id="2.120.10.80">
    <property type="entry name" value="Kelch-type beta propeller"/>
    <property type="match status" value="1"/>
</dbReference>
<dbReference type="SMART" id="SM00612">
    <property type="entry name" value="Kelch"/>
    <property type="match status" value="2"/>
</dbReference>
<dbReference type="Gene3D" id="3.30.710.10">
    <property type="entry name" value="Potassium Channel Kv1.1, Chain A"/>
    <property type="match status" value="1"/>
</dbReference>
<evidence type="ECO:0000256" key="3">
    <source>
        <dbReference type="SAM" id="MobiDB-lite"/>
    </source>
</evidence>
<comment type="caution">
    <text evidence="5">The sequence shown here is derived from an EMBL/GenBank/DDBJ whole genome shotgun (WGS) entry which is preliminary data.</text>
</comment>
<dbReference type="Pfam" id="PF01344">
    <property type="entry name" value="Kelch_1"/>
    <property type="match status" value="2"/>
</dbReference>
<evidence type="ECO:0000256" key="2">
    <source>
        <dbReference type="ARBA" id="ARBA00022737"/>
    </source>
</evidence>
<evidence type="ECO:0000256" key="1">
    <source>
        <dbReference type="ARBA" id="ARBA00022441"/>
    </source>
</evidence>
<dbReference type="InterPro" id="IPR006652">
    <property type="entry name" value="Kelch_1"/>
</dbReference>
<organism evidence="5 6">
    <name type="scientific">Takifugu flavidus</name>
    <name type="common">sansaifugu</name>
    <dbReference type="NCBI Taxonomy" id="433684"/>
    <lineage>
        <taxon>Eukaryota</taxon>
        <taxon>Metazoa</taxon>
        <taxon>Chordata</taxon>
        <taxon>Craniata</taxon>
        <taxon>Vertebrata</taxon>
        <taxon>Euteleostomi</taxon>
        <taxon>Actinopterygii</taxon>
        <taxon>Neopterygii</taxon>
        <taxon>Teleostei</taxon>
        <taxon>Neoteleostei</taxon>
        <taxon>Acanthomorphata</taxon>
        <taxon>Eupercaria</taxon>
        <taxon>Tetraodontiformes</taxon>
        <taxon>Tetradontoidea</taxon>
        <taxon>Tetraodontidae</taxon>
        <taxon>Takifugu</taxon>
    </lineage>
</organism>
<feature type="region of interest" description="Disordered" evidence="3">
    <location>
        <begin position="478"/>
        <end position="500"/>
    </location>
</feature>
<name>A0A5C6PSJ0_9TELE</name>
<dbReference type="PROSITE" id="PS50097">
    <property type="entry name" value="BTB"/>
    <property type="match status" value="1"/>
</dbReference>
<feature type="domain" description="BTB" evidence="4">
    <location>
        <begin position="32"/>
        <end position="86"/>
    </location>
</feature>
<feature type="compositionally biased region" description="Gly residues" evidence="3">
    <location>
        <begin position="484"/>
        <end position="494"/>
    </location>
</feature>
<accession>A0A5C6PSJ0</accession>
<dbReference type="AlphaFoldDB" id="A0A5C6PSJ0"/>
<evidence type="ECO:0000259" key="4">
    <source>
        <dbReference type="PROSITE" id="PS50097"/>
    </source>
</evidence>
<evidence type="ECO:0000313" key="5">
    <source>
        <dbReference type="EMBL" id="TWW81250.1"/>
    </source>
</evidence>
<gene>
    <name evidence="5" type="ORF">D4764_01G0010650</name>
</gene>
<dbReference type="Pfam" id="PF00651">
    <property type="entry name" value="BTB"/>
    <property type="match status" value="1"/>
</dbReference>